<reference evidence="2" key="1">
    <citation type="journal article" date="2019" name="Int. J. Syst. Evol. Microbiol.">
        <title>The Global Catalogue of Microorganisms (GCM) 10K type strain sequencing project: providing services to taxonomists for standard genome sequencing and annotation.</title>
        <authorList>
            <consortium name="The Broad Institute Genomics Platform"/>
            <consortium name="The Broad Institute Genome Sequencing Center for Infectious Disease"/>
            <person name="Wu L."/>
            <person name="Ma J."/>
        </authorList>
    </citation>
    <scope>NUCLEOTIDE SEQUENCE [LARGE SCALE GENOMIC DNA]</scope>
    <source>
        <strain evidence="2">JCM 17225</strain>
    </source>
</reference>
<gene>
    <name evidence="1" type="ORF">GCM10022409_35350</name>
</gene>
<protein>
    <recommendedName>
        <fullName evidence="3">DUF5683 domain-containing protein</fullName>
    </recommendedName>
</protein>
<evidence type="ECO:0000313" key="2">
    <source>
        <dbReference type="Proteomes" id="UP001501469"/>
    </source>
</evidence>
<sequence length="179" mass="19936">MAQQANEDTSTIRLLPEDAQRGLNGHQQNFYFLPPGVTGENYVNAGFFGQKLRPLLVGNQDALDQLDLYKHKKTQFLVDRIVAVASFGVYGQQIFAHGDRRYFDGATQQVALGVFAASVLSTLFINRNTNSYFQRAVGAYNGTNHRGHGSLWPRLRPDGIEVGQVRTGQPTLGLRWAVR</sequence>
<dbReference type="Proteomes" id="UP001501469">
    <property type="component" value="Unassembled WGS sequence"/>
</dbReference>
<keyword evidence="2" id="KW-1185">Reference proteome</keyword>
<dbReference type="EMBL" id="BAABDK010000028">
    <property type="protein sequence ID" value="GAA4046199.1"/>
    <property type="molecule type" value="Genomic_DNA"/>
</dbReference>
<accession>A0ABP7UKQ1</accession>
<evidence type="ECO:0008006" key="3">
    <source>
        <dbReference type="Google" id="ProtNLM"/>
    </source>
</evidence>
<name>A0ABP7UKQ1_9BACT</name>
<comment type="caution">
    <text evidence="1">The sequence shown here is derived from an EMBL/GenBank/DDBJ whole genome shotgun (WGS) entry which is preliminary data.</text>
</comment>
<organism evidence="1 2">
    <name type="scientific">Hymenobacter glaciei</name>
    <dbReference type="NCBI Taxonomy" id="877209"/>
    <lineage>
        <taxon>Bacteria</taxon>
        <taxon>Pseudomonadati</taxon>
        <taxon>Bacteroidota</taxon>
        <taxon>Cytophagia</taxon>
        <taxon>Cytophagales</taxon>
        <taxon>Hymenobacteraceae</taxon>
        <taxon>Hymenobacter</taxon>
    </lineage>
</organism>
<proteinExistence type="predicted"/>
<evidence type="ECO:0000313" key="1">
    <source>
        <dbReference type="EMBL" id="GAA4046199.1"/>
    </source>
</evidence>